<evidence type="ECO:0000313" key="7">
    <source>
        <dbReference type="Proteomes" id="UP001175353"/>
    </source>
</evidence>
<evidence type="ECO:0000256" key="3">
    <source>
        <dbReference type="ARBA" id="ARBA00022552"/>
    </source>
</evidence>
<sequence length="286" mass="31521">MAPQSNPFIKQLASSDRKLRTSALASLRQYLSSHSCAHSAPLTQLDLLKLWKALFYCLYMQDKPLHQQRLAGDLAGLADVLVPKRRNEAESKGEGVEDGEGSMLIGWFEAFWLTMAREWSGIDGLRMDKYLYLVRCYVRKGFEVCAAQGWESGGLLKEYLGVLRGGPLSPRDAKVPDGLRYHVLDIFVDELEKADVEHAAPIERVLDPVRVLGRETVSKAVRKRVKDALGDDRLREWDGVQGMDIDGKVDGAADTENASAGDAMAAGINGGSAEDDDDDEFGGFDD</sequence>
<dbReference type="PANTHER" id="PTHR13026">
    <property type="entry name" value="NNP-1 PROTEIN NOVEL NUCLEAR PROTEIN 1 NOP52"/>
    <property type="match status" value="1"/>
</dbReference>
<comment type="subcellular location">
    <subcellularLocation>
        <location evidence="1">Nucleus</location>
    </subcellularLocation>
</comment>
<evidence type="ECO:0008006" key="8">
    <source>
        <dbReference type="Google" id="ProtNLM"/>
    </source>
</evidence>
<dbReference type="PANTHER" id="PTHR13026:SF0">
    <property type="entry name" value="RIBOSOMAL RNA PROCESSING 1B"/>
    <property type="match status" value="1"/>
</dbReference>
<accession>A0AAN6JYV7</accession>
<organism evidence="6 7">
    <name type="scientific">Friedmanniomyces endolithicus</name>
    <dbReference type="NCBI Taxonomy" id="329885"/>
    <lineage>
        <taxon>Eukaryota</taxon>
        <taxon>Fungi</taxon>
        <taxon>Dikarya</taxon>
        <taxon>Ascomycota</taxon>
        <taxon>Pezizomycotina</taxon>
        <taxon>Dothideomycetes</taxon>
        <taxon>Dothideomycetidae</taxon>
        <taxon>Mycosphaerellales</taxon>
        <taxon>Teratosphaeriaceae</taxon>
        <taxon>Friedmanniomyces</taxon>
    </lineage>
</organism>
<dbReference type="InterPro" id="IPR010301">
    <property type="entry name" value="RRP1"/>
</dbReference>
<name>A0AAN6JYV7_9PEZI</name>
<evidence type="ECO:0000256" key="5">
    <source>
        <dbReference type="SAM" id="MobiDB-lite"/>
    </source>
</evidence>
<dbReference type="GO" id="GO:0005634">
    <property type="term" value="C:nucleus"/>
    <property type="evidence" value="ECO:0007669"/>
    <property type="project" value="UniProtKB-SubCell"/>
</dbReference>
<dbReference type="Pfam" id="PF05997">
    <property type="entry name" value="Nop52"/>
    <property type="match status" value="1"/>
</dbReference>
<keyword evidence="4" id="KW-0539">Nucleus</keyword>
<comment type="similarity">
    <text evidence="2">Belongs to the RRP1 family.</text>
</comment>
<feature type="compositionally biased region" description="Acidic residues" evidence="5">
    <location>
        <begin position="273"/>
        <end position="286"/>
    </location>
</feature>
<keyword evidence="3" id="KW-0698">rRNA processing</keyword>
<keyword evidence="7" id="KW-1185">Reference proteome</keyword>
<evidence type="ECO:0000256" key="2">
    <source>
        <dbReference type="ARBA" id="ARBA00006374"/>
    </source>
</evidence>
<feature type="region of interest" description="Disordered" evidence="5">
    <location>
        <begin position="246"/>
        <end position="286"/>
    </location>
</feature>
<dbReference type="EMBL" id="JAUJLE010000479">
    <property type="protein sequence ID" value="KAK0955162.1"/>
    <property type="molecule type" value="Genomic_DNA"/>
</dbReference>
<dbReference type="Proteomes" id="UP001175353">
    <property type="component" value="Unassembled WGS sequence"/>
</dbReference>
<protein>
    <recommendedName>
        <fullName evidence="8">Ribosomal RNA-processing protein 1</fullName>
    </recommendedName>
</protein>
<dbReference type="AlphaFoldDB" id="A0AAN6JYV7"/>
<comment type="caution">
    <text evidence="6">The sequence shown here is derived from an EMBL/GenBank/DDBJ whole genome shotgun (WGS) entry which is preliminary data.</text>
</comment>
<evidence type="ECO:0000313" key="6">
    <source>
        <dbReference type="EMBL" id="KAK0955162.1"/>
    </source>
</evidence>
<dbReference type="GO" id="GO:0030688">
    <property type="term" value="C:preribosome, small subunit precursor"/>
    <property type="evidence" value="ECO:0007669"/>
    <property type="project" value="InterPro"/>
</dbReference>
<proteinExistence type="inferred from homology"/>
<evidence type="ECO:0000256" key="4">
    <source>
        <dbReference type="ARBA" id="ARBA00023242"/>
    </source>
</evidence>
<evidence type="ECO:0000256" key="1">
    <source>
        <dbReference type="ARBA" id="ARBA00004123"/>
    </source>
</evidence>
<gene>
    <name evidence="6" type="ORF">LTR91_022971</name>
</gene>
<reference evidence="6" key="1">
    <citation type="submission" date="2023-06" db="EMBL/GenBank/DDBJ databases">
        <title>Black Yeasts Isolated from many extreme environments.</title>
        <authorList>
            <person name="Coleine C."/>
            <person name="Stajich J.E."/>
            <person name="Selbmann L."/>
        </authorList>
    </citation>
    <scope>NUCLEOTIDE SEQUENCE</scope>
    <source>
        <strain evidence="6">CCFEE 5200</strain>
    </source>
</reference>
<dbReference type="GO" id="GO:0006364">
    <property type="term" value="P:rRNA processing"/>
    <property type="evidence" value="ECO:0007669"/>
    <property type="project" value="UniProtKB-KW"/>
</dbReference>